<feature type="transmembrane region" description="Helical" evidence="5">
    <location>
        <begin position="172"/>
        <end position="188"/>
    </location>
</feature>
<dbReference type="PANTHER" id="PTHR37422">
    <property type="entry name" value="TEICHURONIC ACID BIOSYNTHESIS PROTEIN TUAE"/>
    <property type="match status" value="1"/>
</dbReference>
<feature type="transmembrane region" description="Helical" evidence="5">
    <location>
        <begin position="119"/>
        <end position="137"/>
    </location>
</feature>
<feature type="transmembrane region" description="Helical" evidence="5">
    <location>
        <begin position="307"/>
        <end position="325"/>
    </location>
</feature>
<dbReference type="AlphaFoldDB" id="A0AAD2U643"/>
<feature type="transmembrane region" description="Helical" evidence="5">
    <location>
        <begin position="217"/>
        <end position="239"/>
    </location>
</feature>
<accession>A0AAD2U643</accession>
<keyword evidence="7" id="KW-0436">Ligase</keyword>
<dbReference type="EMBL" id="ABFEVW030000020">
    <property type="protein sequence ID" value="EMN1072617.1"/>
    <property type="molecule type" value="Genomic_DNA"/>
</dbReference>
<feature type="domain" description="O-antigen ligase-related" evidence="6">
    <location>
        <begin position="175"/>
        <end position="316"/>
    </location>
</feature>
<feature type="transmembrane region" description="Helical" evidence="5">
    <location>
        <begin position="85"/>
        <end position="107"/>
    </location>
</feature>
<dbReference type="InterPro" id="IPR007016">
    <property type="entry name" value="O-antigen_ligase-rel_domated"/>
</dbReference>
<dbReference type="GO" id="GO:0016874">
    <property type="term" value="F:ligase activity"/>
    <property type="evidence" value="ECO:0007669"/>
    <property type="project" value="UniProtKB-KW"/>
</dbReference>
<keyword evidence="3 5" id="KW-1133">Transmembrane helix</keyword>
<name>A0AAD2U643_ACIBA</name>
<dbReference type="Pfam" id="PF04932">
    <property type="entry name" value="Wzy_C"/>
    <property type="match status" value="1"/>
</dbReference>
<feature type="transmembrane region" description="Helical" evidence="5">
    <location>
        <begin position="61"/>
        <end position="79"/>
    </location>
</feature>
<comment type="subcellular location">
    <subcellularLocation>
        <location evidence="1">Membrane</location>
        <topology evidence="1">Multi-pass membrane protein</topology>
    </subcellularLocation>
</comment>
<gene>
    <name evidence="7" type="ORF">MKP18_002954</name>
</gene>
<evidence type="ECO:0000256" key="5">
    <source>
        <dbReference type="SAM" id="Phobius"/>
    </source>
</evidence>
<evidence type="ECO:0000313" key="7">
    <source>
        <dbReference type="EMBL" id="EKU3569520.1"/>
    </source>
</evidence>
<feature type="transmembrane region" description="Helical" evidence="5">
    <location>
        <begin position="143"/>
        <end position="165"/>
    </location>
</feature>
<evidence type="ECO:0000256" key="2">
    <source>
        <dbReference type="ARBA" id="ARBA00022692"/>
    </source>
</evidence>
<dbReference type="GO" id="GO:0016020">
    <property type="term" value="C:membrane"/>
    <property type="evidence" value="ECO:0007669"/>
    <property type="project" value="UniProtKB-SubCell"/>
</dbReference>
<protein>
    <submittedName>
        <fullName evidence="7">O-antigen ligase family protein</fullName>
    </submittedName>
</protein>
<feature type="transmembrane region" description="Helical" evidence="5">
    <location>
        <begin position="7"/>
        <end position="25"/>
    </location>
</feature>
<organism evidence="7">
    <name type="scientific">Acinetobacter baumannii</name>
    <dbReference type="NCBI Taxonomy" id="470"/>
    <lineage>
        <taxon>Bacteria</taxon>
        <taxon>Pseudomonadati</taxon>
        <taxon>Pseudomonadota</taxon>
        <taxon>Gammaproteobacteria</taxon>
        <taxon>Moraxellales</taxon>
        <taxon>Moraxellaceae</taxon>
        <taxon>Acinetobacter</taxon>
        <taxon>Acinetobacter calcoaceticus/baumannii complex</taxon>
    </lineage>
</organism>
<feature type="transmembrane region" description="Helical" evidence="5">
    <location>
        <begin position="354"/>
        <end position="371"/>
    </location>
</feature>
<keyword evidence="4 5" id="KW-0472">Membrane</keyword>
<proteinExistence type="predicted"/>
<dbReference type="EMBL" id="ABFEVW020000020">
    <property type="protein sequence ID" value="EKU3569520.1"/>
    <property type="molecule type" value="Genomic_DNA"/>
</dbReference>
<dbReference type="InterPro" id="IPR051533">
    <property type="entry name" value="WaaL-like"/>
</dbReference>
<comment type="caution">
    <text evidence="7">The sequence shown here is derived from an EMBL/GenBank/DDBJ whole genome shotgun (WGS) entry which is preliminary data.</text>
</comment>
<evidence type="ECO:0000256" key="1">
    <source>
        <dbReference type="ARBA" id="ARBA00004141"/>
    </source>
</evidence>
<evidence type="ECO:0000259" key="6">
    <source>
        <dbReference type="Pfam" id="PF04932"/>
    </source>
</evidence>
<evidence type="ECO:0000256" key="4">
    <source>
        <dbReference type="ARBA" id="ARBA00023136"/>
    </source>
</evidence>
<reference evidence="7" key="1">
    <citation type="submission" date="2023-06" db="EMBL/GenBank/DDBJ databases">
        <authorList>
            <consortium name="Clinical and Environmental Microbiology Branch: Whole genome sequencing antimicrobial resistance pathogens in the healthcare setting"/>
        </authorList>
    </citation>
    <scope>NUCLEOTIDE SEQUENCE</scope>
    <source>
        <strain evidence="7">2021GN-00227</strain>
    </source>
</reference>
<sequence length="380" mass="42659">MIVNGNKVFGIQAFIISSLIVIFIVSIPALAILRVPLLLAHISLFYFCVFLFRNRIHIERISFGVAVLLFYVLVQNLMLQEDWIVIAQAVTMVTLVFFTTQIAQSLGENFYESGQYKKLSKFLFFLLPFFCVSFMSWTESRQAGLFMNPNITGHLSVMLLPFILLGLRKKKFIVLAMVIALLVAIITASRSTLMALLLSCAGYVFVSMFPRIKFPVVFLLILTTTLVSMYAVDFAVWLLKDVLNLVDKYDSRFLYLGYNGRDILMEQALERFSHQPVLGLGFDGAKFEIDGHALGTHNGLLDLLLRLGYAGTALFAVFSIVMVKIASTLNPPFKAVSIMALIAIFSLSTNSSTFFVFNYLFLYVLILICAGKKARKSVSQ</sequence>
<evidence type="ECO:0000256" key="3">
    <source>
        <dbReference type="ARBA" id="ARBA00022989"/>
    </source>
</evidence>
<keyword evidence="2 5" id="KW-0812">Transmembrane</keyword>
<feature type="transmembrane region" description="Helical" evidence="5">
    <location>
        <begin position="31"/>
        <end position="52"/>
    </location>
</feature>
<dbReference type="PANTHER" id="PTHR37422:SF13">
    <property type="entry name" value="LIPOPOLYSACCHARIDE BIOSYNTHESIS PROTEIN PA4999-RELATED"/>
    <property type="match status" value="1"/>
</dbReference>